<evidence type="ECO:0000313" key="2">
    <source>
        <dbReference type="Proteomes" id="UP001620626"/>
    </source>
</evidence>
<reference evidence="1 2" key="1">
    <citation type="submission" date="2024-10" db="EMBL/GenBank/DDBJ databases">
        <authorList>
            <person name="Kim D."/>
        </authorList>
    </citation>
    <scope>NUCLEOTIDE SEQUENCE [LARGE SCALE GENOMIC DNA]</scope>
    <source>
        <strain evidence="1">BH-2024</strain>
    </source>
</reference>
<sequence>MEKTAKARRKHLGLNDLLNTYDKGKKLSGSNAGGEMAMQFEYAINHKPFYDPLLEVQEVFEKKKKLCKTVGHVLDAYINKMEEEKDLVEYRKFYDENGTDEKLWELLKNYEETREATRMSA</sequence>
<proteinExistence type="predicted"/>
<gene>
    <name evidence="1" type="ORF">niasHT_008476</name>
</gene>
<comment type="caution">
    <text evidence="1">The sequence shown here is derived from an EMBL/GenBank/DDBJ whole genome shotgun (WGS) entry which is preliminary data.</text>
</comment>
<organism evidence="1 2">
    <name type="scientific">Heterodera trifolii</name>
    <dbReference type="NCBI Taxonomy" id="157864"/>
    <lineage>
        <taxon>Eukaryota</taxon>
        <taxon>Metazoa</taxon>
        <taxon>Ecdysozoa</taxon>
        <taxon>Nematoda</taxon>
        <taxon>Chromadorea</taxon>
        <taxon>Rhabditida</taxon>
        <taxon>Tylenchina</taxon>
        <taxon>Tylenchomorpha</taxon>
        <taxon>Tylenchoidea</taxon>
        <taxon>Heteroderidae</taxon>
        <taxon>Heteroderinae</taxon>
        <taxon>Heterodera</taxon>
    </lineage>
</organism>
<accession>A0ABD2M5S9</accession>
<dbReference type="EMBL" id="JBICBT010000127">
    <property type="protein sequence ID" value="KAL3122786.1"/>
    <property type="molecule type" value="Genomic_DNA"/>
</dbReference>
<protein>
    <submittedName>
        <fullName evidence="1">Uncharacterized protein</fullName>
    </submittedName>
</protein>
<dbReference type="AlphaFoldDB" id="A0ABD2M5S9"/>
<name>A0ABD2M5S9_9BILA</name>
<evidence type="ECO:0000313" key="1">
    <source>
        <dbReference type="EMBL" id="KAL3122786.1"/>
    </source>
</evidence>
<keyword evidence="2" id="KW-1185">Reference proteome</keyword>
<dbReference type="Proteomes" id="UP001620626">
    <property type="component" value="Unassembled WGS sequence"/>
</dbReference>